<evidence type="ECO:0000256" key="4">
    <source>
        <dbReference type="PROSITE-ProRule" id="PRU00335"/>
    </source>
</evidence>
<evidence type="ECO:0000259" key="6">
    <source>
        <dbReference type="PROSITE" id="PS50977"/>
    </source>
</evidence>
<dbReference type="PANTHER" id="PTHR30055">
    <property type="entry name" value="HTH-TYPE TRANSCRIPTIONAL REGULATOR RUTR"/>
    <property type="match status" value="1"/>
</dbReference>
<dbReference type="PROSITE" id="PS50977">
    <property type="entry name" value="HTH_TETR_2"/>
    <property type="match status" value="1"/>
</dbReference>
<evidence type="ECO:0000256" key="2">
    <source>
        <dbReference type="ARBA" id="ARBA00023125"/>
    </source>
</evidence>
<evidence type="ECO:0000256" key="3">
    <source>
        <dbReference type="ARBA" id="ARBA00023163"/>
    </source>
</evidence>
<dbReference type="Gene3D" id="1.10.10.60">
    <property type="entry name" value="Homeodomain-like"/>
    <property type="match status" value="1"/>
</dbReference>
<dbReference type="EMBL" id="LJSN01000002">
    <property type="protein sequence ID" value="PNE40273.1"/>
    <property type="molecule type" value="Genomic_DNA"/>
</dbReference>
<evidence type="ECO:0000313" key="8">
    <source>
        <dbReference type="Proteomes" id="UP000236047"/>
    </source>
</evidence>
<evidence type="ECO:0000256" key="5">
    <source>
        <dbReference type="SAM" id="MobiDB-lite"/>
    </source>
</evidence>
<comment type="caution">
    <text evidence="7">The sequence shown here is derived from an EMBL/GenBank/DDBJ whole genome shotgun (WGS) entry which is preliminary data.</text>
</comment>
<keyword evidence="8" id="KW-1185">Reference proteome</keyword>
<feature type="compositionally biased region" description="Low complexity" evidence="5">
    <location>
        <begin position="1"/>
        <end position="12"/>
    </location>
</feature>
<dbReference type="GO" id="GO:0003700">
    <property type="term" value="F:DNA-binding transcription factor activity"/>
    <property type="evidence" value="ECO:0007669"/>
    <property type="project" value="TreeGrafter"/>
</dbReference>
<dbReference type="SUPFAM" id="SSF48498">
    <property type="entry name" value="Tetracyclin repressor-like, C-terminal domain"/>
    <property type="match status" value="1"/>
</dbReference>
<dbReference type="SUPFAM" id="SSF46689">
    <property type="entry name" value="Homeodomain-like"/>
    <property type="match status" value="1"/>
</dbReference>
<feature type="region of interest" description="Disordered" evidence="5">
    <location>
        <begin position="1"/>
        <end position="22"/>
    </location>
</feature>
<keyword evidence="1" id="KW-0805">Transcription regulation</keyword>
<dbReference type="InterPro" id="IPR036271">
    <property type="entry name" value="Tet_transcr_reg_TetR-rel_C_sf"/>
</dbReference>
<evidence type="ECO:0000256" key="1">
    <source>
        <dbReference type="ARBA" id="ARBA00023015"/>
    </source>
</evidence>
<dbReference type="InterPro" id="IPR009057">
    <property type="entry name" value="Homeodomain-like_sf"/>
</dbReference>
<accession>A0A2N8PGX6</accession>
<dbReference type="Gene3D" id="1.10.357.10">
    <property type="entry name" value="Tetracycline Repressor, domain 2"/>
    <property type="match status" value="1"/>
</dbReference>
<feature type="DNA-binding region" description="H-T-H motif" evidence="4">
    <location>
        <begin position="47"/>
        <end position="66"/>
    </location>
</feature>
<evidence type="ECO:0000313" key="7">
    <source>
        <dbReference type="EMBL" id="PNE40273.1"/>
    </source>
</evidence>
<dbReference type="InterPro" id="IPR050109">
    <property type="entry name" value="HTH-type_TetR-like_transc_reg"/>
</dbReference>
<name>A0A2N8PGX6_STRNR</name>
<reference evidence="8" key="1">
    <citation type="submission" date="2015-09" db="EMBL/GenBank/DDBJ databases">
        <authorList>
            <person name="Graham D.E."/>
            <person name="Mahan K.M."/>
            <person name="Klingeman D.M."/>
            <person name="Fida T."/>
            <person name="Giannone R.J."/>
            <person name="Hettich R.L."/>
            <person name="Parry R.J."/>
            <person name="Spain J.C."/>
        </authorList>
    </citation>
    <scope>NUCLEOTIDE SEQUENCE [LARGE SCALE GENOMIC DNA]</scope>
    <source>
        <strain evidence="8">JCM 4701</strain>
    </source>
</reference>
<keyword evidence="3" id="KW-0804">Transcription</keyword>
<dbReference type="Pfam" id="PF16859">
    <property type="entry name" value="TetR_C_11"/>
    <property type="match status" value="1"/>
</dbReference>
<dbReference type="Proteomes" id="UP000236047">
    <property type="component" value="Unassembled WGS sequence"/>
</dbReference>
<dbReference type="InterPro" id="IPR011075">
    <property type="entry name" value="TetR_C"/>
</dbReference>
<dbReference type="AlphaFoldDB" id="A0A2N8PGX6"/>
<proteinExistence type="predicted"/>
<feature type="domain" description="HTH tetR-type" evidence="6">
    <location>
        <begin position="24"/>
        <end position="84"/>
    </location>
</feature>
<dbReference type="Pfam" id="PF00440">
    <property type="entry name" value="TetR_N"/>
    <property type="match status" value="1"/>
</dbReference>
<dbReference type="PANTHER" id="PTHR30055:SF148">
    <property type="entry name" value="TETR-FAMILY TRANSCRIPTIONAL REGULATOR"/>
    <property type="match status" value="1"/>
</dbReference>
<protein>
    <submittedName>
        <fullName evidence="7">TetR family transcriptional regulator</fullName>
    </submittedName>
</protein>
<sequence>MSPNADPTTAPAADHRKGPRRRGAELENAILMAALEELSETGYAALTMERVASRARTGKAALYRRWPGRAELVMDACRLAGLASIEPPDTGALRSDVIDLMRQIAAKVASPVGGILRGLLAEMTRDPEFAKLVRESVHTVGPAALRGILERAAERGEIEPRILTSRRATVATDLLRNEFLLFGAPVADDVITDIVDDVYLPLILHPAPKRTDGSDGP</sequence>
<gene>
    <name evidence="7" type="ORF">AOB60_04630</name>
</gene>
<keyword evidence="2 4" id="KW-0238">DNA-binding</keyword>
<dbReference type="PRINTS" id="PR00455">
    <property type="entry name" value="HTHTETR"/>
</dbReference>
<dbReference type="GO" id="GO:0000976">
    <property type="term" value="F:transcription cis-regulatory region binding"/>
    <property type="evidence" value="ECO:0007669"/>
    <property type="project" value="TreeGrafter"/>
</dbReference>
<dbReference type="InterPro" id="IPR001647">
    <property type="entry name" value="HTH_TetR"/>
</dbReference>
<organism evidence="7 8">
    <name type="scientific">Streptomyces noursei</name>
    <name type="common">Streptomyces albulus</name>
    <dbReference type="NCBI Taxonomy" id="1971"/>
    <lineage>
        <taxon>Bacteria</taxon>
        <taxon>Bacillati</taxon>
        <taxon>Actinomycetota</taxon>
        <taxon>Actinomycetes</taxon>
        <taxon>Kitasatosporales</taxon>
        <taxon>Streptomycetaceae</taxon>
        <taxon>Streptomyces</taxon>
    </lineage>
</organism>